<organism evidence="2">
    <name type="scientific">Proboscia inermis</name>
    <dbReference type="NCBI Taxonomy" id="420281"/>
    <lineage>
        <taxon>Eukaryota</taxon>
        <taxon>Sar</taxon>
        <taxon>Stramenopiles</taxon>
        <taxon>Ochrophyta</taxon>
        <taxon>Bacillariophyta</taxon>
        <taxon>Coscinodiscophyceae</taxon>
        <taxon>Rhizosoleniophycidae</taxon>
        <taxon>Rhizosoleniales</taxon>
        <taxon>Rhizosoleniaceae</taxon>
        <taxon>Proboscia</taxon>
    </lineage>
</organism>
<dbReference type="GO" id="GO:0015969">
    <property type="term" value="P:guanosine tetraphosphate metabolic process"/>
    <property type="evidence" value="ECO:0007669"/>
    <property type="project" value="InterPro"/>
</dbReference>
<sequence>MKIVSNASNLKQHEDKAESKHFIMSEDHAENFKGLLLSETNDWRALVIRCAIRLWQMQKTLEKREESNTIIQLSRSEKNVAREAMYIFAPLASLLGMNRLKNELEGVSFQALYPRQFKQITSSYNSLGMEAVLESAKVDMEKMIDEDPILLSHRASGGTFKVTARVKEPFSLWRKMLRTGKKNVLDIRDCIAIRVVASAGSMYGGALNQKSNEDLCYYIKDRCLSCWPMLSKNGHFKDYVKNPKANGYQSLHYTAQTKFCGESWPFEIQIRSKEMHRVAEFGVAAHCDYKAKSHSYTMKNASHNIDESSRAYLKAADEWRRCSSLANRSPRAAFVDDCIITRKINAARISIDQRLAPYIEALKTKRKEVERERVFVFLSLNNEKGDQPISKKTHKQHKNRAIISLPSGSRVLDALRMMENQFGIDLKLKSMESSCATLAQDESGDSVQVSFTQKLTTGDFLNVQN</sequence>
<dbReference type="EMBL" id="HBEL01015939">
    <property type="protein sequence ID" value="CAD8411487.1"/>
    <property type="molecule type" value="Transcribed_RNA"/>
</dbReference>
<dbReference type="PANTHER" id="PTHR21262:SF31">
    <property type="entry name" value="GTP PYROPHOSPHOKINASE"/>
    <property type="match status" value="1"/>
</dbReference>
<proteinExistence type="predicted"/>
<dbReference type="PANTHER" id="PTHR21262">
    <property type="entry name" value="GUANOSINE-3',5'-BIS DIPHOSPHATE 3'-PYROPHOSPHOHYDROLASE"/>
    <property type="match status" value="1"/>
</dbReference>
<dbReference type="Gene3D" id="1.10.3210.10">
    <property type="entry name" value="Hypothetical protein af1432"/>
    <property type="match status" value="1"/>
</dbReference>
<dbReference type="SUPFAM" id="SSF81301">
    <property type="entry name" value="Nucleotidyltransferase"/>
    <property type="match status" value="1"/>
</dbReference>
<name>A0A7S0C3Y5_9STRA</name>
<dbReference type="Pfam" id="PF13328">
    <property type="entry name" value="HD_4"/>
    <property type="match status" value="1"/>
</dbReference>
<dbReference type="AlphaFoldDB" id="A0A7S0C3Y5"/>
<feature type="domain" description="RelA/SpoT" evidence="1">
    <location>
        <begin position="164"/>
        <end position="293"/>
    </location>
</feature>
<dbReference type="CDD" id="cd05399">
    <property type="entry name" value="NT_Rel-Spo_like"/>
    <property type="match status" value="1"/>
</dbReference>
<protein>
    <recommendedName>
        <fullName evidence="1">RelA/SpoT domain-containing protein</fullName>
    </recommendedName>
</protein>
<reference evidence="2" key="1">
    <citation type="submission" date="2021-01" db="EMBL/GenBank/DDBJ databases">
        <authorList>
            <person name="Corre E."/>
            <person name="Pelletier E."/>
            <person name="Niang G."/>
            <person name="Scheremetjew M."/>
            <person name="Finn R."/>
            <person name="Kale V."/>
            <person name="Holt S."/>
            <person name="Cochrane G."/>
            <person name="Meng A."/>
            <person name="Brown T."/>
            <person name="Cohen L."/>
        </authorList>
    </citation>
    <scope>NUCLEOTIDE SEQUENCE</scope>
    <source>
        <strain evidence="2">CCAP1064/1</strain>
    </source>
</reference>
<dbReference type="InterPro" id="IPR043519">
    <property type="entry name" value="NT_sf"/>
</dbReference>
<dbReference type="SUPFAM" id="SSF109604">
    <property type="entry name" value="HD-domain/PDEase-like"/>
    <property type="match status" value="1"/>
</dbReference>
<evidence type="ECO:0000259" key="1">
    <source>
        <dbReference type="SMART" id="SM00954"/>
    </source>
</evidence>
<gene>
    <name evidence="2" type="ORF">PINE0816_LOCUS7611</name>
</gene>
<dbReference type="SMART" id="SM00954">
    <property type="entry name" value="RelA_SpoT"/>
    <property type="match status" value="1"/>
</dbReference>
<dbReference type="Pfam" id="PF04607">
    <property type="entry name" value="RelA_SpoT"/>
    <property type="match status" value="1"/>
</dbReference>
<dbReference type="Gene3D" id="3.30.460.10">
    <property type="entry name" value="Beta Polymerase, domain 2"/>
    <property type="match status" value="1"/>
</dbReference>
<evidence type="ECO:0000313" key="2">
    <source>
        <dbReference type="EMBL" id="CAD8411487.1"/>
    </source>
</evidence>
<dbReference type="InterPro" id="IPR007685">
    <property type="entry name" value="RelA_SpoT"/>
</dbReference>
<accession>A0A7S0C3Y5</accession>